<comment type="caution">
    <text evidence="2">The sequence shown here is derived from an EMBL/GenBank/DDBJ whole genome shotgun (WGS) entry which is preliminary data.</text>
</comment>
<evidence type="ECO:0000313" key="3">
    <source>
        <dbReference type="Proteomes" id="UP001172681"/>
    </source>
</evidence>
<accession>A0AA38Y1S8</accession>
<proteinExistence type="predicted"/>
<dbReference type="EMBL" id="JAPDRN010000050">
    <property type="protein sequence ID" value="KAJ9632998.1"/>
    <property type="molecule type" value="Genomic_DNA"/>
</dbReference>
<dbReference type="Proteomes" id="UP001172681">
    <property type="component" value="Unassembled WGS sequence"/>
</dbReference>
<gene>
    <name evidence="2" type="ORF">H2204_007388</name>
</gene>
<name>A0AA38Y1S8_9EURO</name>
<evidence type="ECO:0000313" key="2">
    <source>
        <dbReference type="EMBL" id="KAJ9632998.1"/>
    </source>
</evidence>
<evidence type="ECO:0000256" key="1">
    <source>
        <dbReference type="SAM" id="MobiDB-lite"/>
    </source>
</evidence>
<dbReference type="AlphaFoldDB" id="A0AA38Y1S8"/>
<sequence>MRPVRTTDTPVQWDAAQPGTASIAREARAGAVGAADVVGVDVASIFCGHVSISMTISIHADIDIEGTMASREPETRTVSTRGDDDGDDDAPFENPKGKVPASSAMYERGVGVSSAEATQMIEEYNSRTKPIMAR</sequence>
<reference evidence="2" key="1">
    <citation type="submission" date="2022-10" db="EMBL/GenBank/DDBJ databases">
        <title>Culturing micro-colonial fungi from biological soil crusts in the Mojave desert and describing Neophaeococcomyces mojavensis, and introducing the new genera and species Taxawa tesnikishii.</title>
        <authorList>
            <person name="Kurbessoian T."/>
            <person name="Stajich J.E."/>
        </authorList>
    </citation>
    <scope>NUCLEOTIDE SEQUENCE</scope>
    <source>
        <strain evidence="2">TK_35</strain>
    </source>
</reference>
<feature type="region of interest" description="Disordered" evidence="1">
    <location>
        <begin position="66"/>
        <end position="110"/>
    </location>
</feature>
<organism evidence="2 3">
    <name type="scientific">Knufia peltigerae</name>
    <dbReference type="NCBI Taxonomy" id="1002370"/>
    <lineage>
        <taxon>Eukaryota</taxon>
        <taxon>Fungi</taxon>
        <taxon>Dikarya</taxon>
        <taxon>Ascomycota</taxon>
        <taxon>Pezizomycotina</taxon>
        <taxon>Eurotiomycetes</taxon>
        <taxon>Chaetothyriomycetidae</taxon>
        <taxon>Chaetothyriales</taxon>
        <taxon>Trichomeriaceae</taxon>
        <taxon>Knufia</taxon>
    </lineage>
</organism>
<keyword evidence="3" id="KW-1185">Reference proteome</keyword>
<protein>
    <submittedName>
        <fullName evidence="2">Uncharacterized protein</fullName>
    </submittedName>
</protein>